<evidence type="ECO:0000313" key="1">
    <source>
        <dbReference type="EMBL" id="KAG1803289.1"/>
    </source>
</evidence>
<proteinExistence type="predicted"/>
<dbReference type="Proteomes" id="UP000807769">
    <property type="component" value="Unassembled WGS sequence"/>
</dbReference>
<dbReference type="RefSeq" id="XP_041186524.1">
    <property type="nucleotide sequence ID" value="XM_041341226.1"/>
</dbReference>
<sequence>MDPDDFQMRDRYHRANPDESRLETNGVKEVTFIMSITYAAEMKKPASKYTLRNQTCPLNLDEPQDTMKAQFSIRISHALNPQLLSHEDYKVSWLIPCVLSKPVLSLLNKKDFNVLVK</sequence>
<dbReference type="GeneID" id="64635242"/>
<evidence type="ECO:0000313" key="2">
    <source>
        <dbReference type="Proteomes" id="UP000807769"/>
    </source>
</evidence>
<accession>A0A9P7DUC1</accession>
<dbReference type="AlphaFoldDB" id="A0A9P7DUC1"/>
<protein>
    <submittedName>
        <fullName evidence="1">Uncharacterized protein</fullName>
    </submittedName>
</protein>
<gene>
    <name evidence="1" type="ORF">BJ212DRAFT_1487079</name>
</gene>
<name>A0A9P7DUC1_9AGAM</name>
<dbReference type="EMBL" id="JABBWG010000068">
    <property type="protein sequence ID" value="KAG1803289.1"/>
    <property type="molecule type" value="Genomic_DNA"/>
</dbReference>
<keyword evidence="2" id="KW-1185">Reference proteome</keyword>
<dbReference type="OrthoDB" id="2685032at2759"/>
<comment type="caution">
    <text evidence="1">The sequence shown here is derived from an EMBL/GenBank/DDBJ whole genome shotgun (WGS) entry which is preliminary data.</text>
</comment>
<reference evidence="1" key="1">
    <citation type="journal article" date="2020" name="New Phytol.">
        <title>Comparative genomics reveals dynamic genome evolution in host specialist ectomycorrhizal fungi.</title>
        <authorList>
            <person name="Lofgren L.A."/>
            <person name="Nguyen N.H."/>
            <person name="Vilgalys R."/>
            <person name="Ruytinx J."/>
            <person name="Liao H.L."/>
            <person name="Branco S."/>
            <person name="Kuo A."/>
            <person name="LaButti K."/>
            <person name="Lipzen A."/>
            <person name="Andreopoulos W."/>
            <person name="Pangilinan J."/>
            <person name="Riley R."/>
            <person name="Hundley H."/>
            <person name="Na H."/>
            <person name="Barry K."/>
            <person name="Grigoriev I.V."/>
            <person name="Stajich J.E."/>
            <person name="Kennedy P.G."/>
        </authorList>
    </citation>
    <scope>NUCLEOTIDE SEQUENCE</scope>
    <source>
        <strain evidence="1">MN1</strain>
    </source>
</reference>
<organism evidence="1 2">
    <name type="scientific">Suillus subaureus</name>
    <dbReference type="NCBI Taxonomy" id="48587"/>
    <lineage>
        <taxon>Eukaryota</taxon>
        <taxon>Fungi</taxon>
        <taxon>Dikarya</taxon>
        <taxon>Basidiomycota</taxon>
        <taxon>Agaricomycotina</taxon>
        <taxon>Agaricomycetes</taxon>
        <taxon>Agaricomycetidae</taxon>
        <taxon>Boletales</taxon>
        <taxon>Suillineae</taxon>
        <taxon>Suillaceae</taxon>
        <taxon>Suillus</taxon>
    </lineage>
</organism>